<sequence>MGSLTKQLYRYTHKRNMRHNENLWPFIKLSRNETGEICDLKYKGLDIKLTSLSSLHHRFNGEILIAATGPSIKHIDFAKLPTSVATAGVNGAWHLNHQLNFSLYFIVDMTFIDRQTALLKRLTGCKNVILFTTVMGIVKLIKRFSYENIQCQICIIEDICYETYKPSIKQDNLRQALADTPEIVFSDTHPNIAFSRDVRHGVVDAGTVIYWALQIIYFLGFKKIYIAGLDMNNFNQPRFYESNDTMLPSFLEDKVHNVVIPALTLASTIFKNDNISVINLSPQSAIPDSVFPRKDFSDVFN</sequence>
<name>A0AAW6NPA4_ENTCL</name>
<protein>
    <submittedName>
        <fullName evidence="1">Sugar glycosyltransferase</fullName>
    </submittedName>
</protein>
<dbReference type="EMBL" id="JARJGR010000842">
    <property type="protein sequence ID" value="MDF3637892.1"/>
    <property type="molecule type" value="Genomic_DNA"/>
</dbReference>
<dbReference type="KEGG" id="eclg:EC036_01350"/>
<dbReference type="AlphaFoldDB" id="A0AAW6NPA4"/>
<accession>A0AAW6NPA4</accession>
<proteinExistence type="predicted"/>
<dbReference type="Proteomes" id="UP001215180">
    <property type="component" value="Unassembled WGS sequence"/>
</dbReference>
<dbReference type="RefSeq" id="WP_038418350.1">
    <property type="nucleotide sequence ID" value="NZ_CP009756.1"/>
</dbReference>
<gene>
    <name evidence="1" type="ORF">P3S46_11840</name>
</gene>
<comment type="caution">
    <text evidence="1">The sequence shown here is derived from an EMBL/GenBank/DDBJ whole genome shotgun (WGS) entry which is preliminary data.</text>
</comment>
<reference evidence="1" key="1">
    <citation type="submission" date="2023-03" db="EMBL/GenBank/DDBJ databases">
        <title>A Study on Prevalence and Characterization of Enterobacter cloacae strains in China.</title>
        <authorList>
            <person name="Zheng Z."/>
        </authorList>
    </citation>
    <scope>NUCLEOTIDE SEQUENCE</scope>
    <source>
        <strain evidence="1">EC77</strain>
    </source>
</reference>
<evidence type="ECO:0000313" key="1">
    <source>
        <dbReference type="EMBL" id="MDF3637892.1"/>
    </source>
</evidence>
<dbReference type="Gene3D" id="3.90.1480.10">
    <property type="entry name" value="Alpha-2,3-sialyltransferase"/>
    <property type="match status" value="1"/>
</dbReference>
<evidence type="ECO:0000313" key="2">
    <source>
        <dbReference type="Proteomes" id="UP001215180"/>
    </source>
</evidence>
<organism evidence="1 2">
    <name type="scientific">Enterobacter cloacae</name>
    <dbReference type="NCBI Taxonomy" id="550"/>
    <lineage>
        <taxon>Bacteria</taxon>
        <taxon>Pseudomonadati</taxon>
        <taxon>Pseudomonadota</taxon>
        <taxon>Gammaproteobacteria</taxon>
        <taxon>Enterobacterales</taxon>
        <taxon>Enterobacteriaceae</taxon>
        <taxon>Enterobacter</taxon>
        <taxon>Enterobacter cloacae complex</taxon>
    </lineage>
</organism>